<evidence type="ECO:0000313" key="1">
    <source>
        <dbReference type="EMBL" id="KIK23594.1"/>
    </source>
</evidence>
<keyword evidence="2" id="KW-1185">Reference proteome</keyword>
<reference evidence="1 2" key="1">
    <citation type="submission" date="2014-04" db="EMBL/GenBank/DDBJ databases">
        <authorList>
            <consortium name="DOE Joint Genome Institute"/>
            <person name="Kuo A."/>
            <person name="Kohler A."/>
            <person name="Costa M.D."/>
            <person name="Nagy L.G."/>
            <person name="Floudas D."/>
            <person name="Copeland A."/>
            <person name="Barry K.W."/>
            <person name="Cichocki N."/>
            <person name="Veneault-Fourrey C."/>
            <person name="LaButti K."/>
            <person name="Lindquist E.A."/>
            <person name="Lipzen A."/>
            <person name="Lundell T."/>
            <person name="Morin E."/>
            <person name="Murat C."/>
            <person name="Sun H."/>
            <person name="Tunlid A."/>
            <person name="Henrissat B."/>
            <person name="Grigoriev I.V."/>
            <person name="Hibbett D.S."/>
            <person name="Martin F."/>
            <person name="Nordberg H.P."/>
            <person name="Cantor M.N."/>
            <person name="Hua S.X."/>
        </authorList>
    </citation>
    <scope>NUCLEOTIDE SEQUENCE [LARGE SCALE GENOMIC DNA]</scope>
    <source>
        <strain evidence="1 2">441</strain>
    </source>
</reference>
<name>A0A0C9ZCE2_9AGAM</name>
<feature type="non-terminal residue" evidence="1">
    <location>
        <position position="1"/>
    </location>
</feature>
<dbReference type="HOGENOM" id="CLU_2967395_0_0_1"/>
<reference evidence="2" key="2">
    <citation type="submission" date="2015-01" db="EMBL/GenBank/DDBJ databases">
        <title>Evolutionary Origins and Diversification of the Mycorrhizal Mutualists.</title>
        <authorList>
            <consortium name="DOE Joint Genome Institute"/>
            <consortium name="Mycorrhizal Genomics Consortium"/>
            <person name="Kohler A."/>
            <person name="Kuo A."/>
            <person name="Nagy L.G."/>
            <person name="Floudas D."/>
            <person name="Copeland A."/>
            <person name="Barry K.W."/>
            <person name="Cichocki N."/>
            <person name="Veneault-Fourrey C."/>
            <person name="LaButti K."/>
            <person name="Lindquist E.A."/>
            <person name="Lipzen A."/>
            <person name="Lundell T."/>
            <person name="Morin E."/>
            <person name="Murat C."/>
            <person name="Riley R."/>
            <person name="Ohm R."/>
            <person name="Sun H."/>
            <person name="Tunlid A."/>
            <person name="Henrissat B."/>
            <person name="Grigoriev I.V."/>
            <person name="Hibbett D.S."/>
            <person name="Martin F."/>
        </authorList>
    </citation>
    <scope>NUCLEOTIDE SEQUENCE [LARGE SCALE GENOMIC DNA]</scope>
    <source>
        <strain evidence="2">441</strain>
    </source>
</reference>
<dbReference type="EMBL" id="KN833724">
    <property type="protein sequence ID" value="KIK23594.1"/>
    <property type="molecule type" value="Genomic_DNA"/>
</dbReference>
<sequence>RGSPQKLDTIGRECCYHGAALERHIGETEDGRQGRSPTELERTSKCTQTVRHVWVLLGR</sequence>
<gene>
    <name evidence="1" type="ORF">PISMIDRAFT_679021</name>
</gene>
<proteinExistence type="predicted"/>
<evidence type="ECO:0000313" key="2">
    <source>
        <dbReference type="Proteomes" id="UP000054018"/>
    </source>
</evidence>
<accession>A0A0C9ZCE2</accession>
<organism evidence="1 2">
    <name type="scientific">Pisolithus microcarpus 441</name>
    <dbReference type="NCBI Taxonomy" id="765257"/>
    <lineage>
        <taxon>Eukaryota</taxon>
        <taxon>Fungi</taxon>
        <taxon>Dikarya</taxon>
        <taxon>Basidiomycota</taxon>
        <taxon>Agaricomycotina</taxon>
        <taxon>Agaricomycetes</taxon>
        <taxon>Agaricomycetidae</taxon>
        <taxon>Boletales</taxon>
        <taxon>Sclerodermatineae</taxon>
        <taxon>Pisolithaceae</taxon>
        <taxon>Pisolithus</taxon>
    </lineage>
</organism>
<dbReference type="AlphaFoldDB" id="A0A0C9ZCE2"/>
<dbReference type="Proteomes" id="UP000054018">
    <property type="component" value="Unassembled WGS sequence"/>
</dbReference>
<protein>
    <submittedName>
        <fullName evidence="1">Uncharacterized protein</fullName>
    </submittedName>
</protein>